<dbReference type="AlphaFoldDB" id="A0A3B0VW58"/>
<organism evidence="1">
    <name type="scientific">hydrothermal vent metagenome</name>
    <dbReference type="NCBI Taxonomy" id="652676"/>
    <lineage>
        <taxon>unclassified sequences</taxon>
        <taxon>metagenomes</taxon>
        <taxon>ecological metagenomes</taxon>
    </lineage>
</organism>
<reference evidence="1" key="1">
    <citation type="submission" date="2018-06" db="EMBL/GenBank/DDBJ databases">
        <authorList>
            <person name="Zhirakovskaya E."/>
        </authorList>
    </citation>
    <scope>NUCLEOTIDE SEQUENCE</scope>
</reference>
<gene>
    <name evidence="1" type="ORF">MNBD_CHLOROFLEXI01-3424</name>
</gene>
<protein>
    <recommendedName>
        <fullName evidence="2">Zinc-ribbon domain-containing protein</fullName>
    </recommendedName>
</protein>
<sequence>MTIGSILLGVVLLLLVSLFLARPFLRPQEQEFVLNEQQLLLEKKEMLLDQLQALDFDHETGKIPTELHTHQRAQLMERATAVLQAIDSGDELVADGYDADIEIEAAIAQMRQRRSPKAAPTSNGQNRFCAQCGSSTNPDDRFCANCGHNLTLTTSTKTA</sequence>
<accession>A0A3B0VW58</accession>
<name>A0A3B0VW58_9ZZZZ</name>
<evidence type="ECO:0008006" key="2">
    <source>
        <dbReference type="Google" id="ProtNLM"/>
    </source>
</evidence>
<dbReference type="EMBL" id="UOEU01001068">
    <property type="protein sequence ID" value="VAW43352.1"/>
    <property type="molecule type" value="Genomic_DNA"/>
</dbReference>
<evidence type="ECO:0000313" key="1">
    <source>
        <dbReference type="EMBL" id="VAW43352.1"/>
    </source>
</evidence>
<proteinExistence type="predicted"/>